<dbReference type="AlphaFoldDB" id="A0AAD7DSD2"/>
<accession>A0AAD7DSD2</accession>
<evidence type="ECO:0000313" key="2">
    <source>
        <dbReference type="EMBL" id="KAJ7698053.1"/>
    </source>
</evidence>
<sequence>MDALQASLREKAIQNHRLESKVGEMNLRMSHNMEDLTKALAERDRFQVESKDLSSKLATVSEELQDVKAKYEVLKLSLEPPVRLQYGRVERKADEFADRS</sequence>
<protein>
    <submittedName>
        <fullName evidence="2">Uncharacterized protein</fullName>
    </submittedName>
</protein>
<dbReference type="Proteomes" id="UP001221757">
    <property type="component" value="Unassembled WGS sequence"/>
</dbReference>
<keyword evidence="3" id="KW-1185">Reference proteome</keyword>
<evidence type="ECO:0000313" key="3">
    <source>
        <dbReference type="Proteomes" id="UP001221757"/>
    </source>
</evidence>
<organism evidence="2 3">
    <name type="scientific">Mycena rosella</name>
    <name type="common">Pink bonnet</name>
    <name type="synonym">Agaricus rosellus</name>
    <dbReference type="NCBI Taxonomy" id="1033263"/>
    <lineage>
        <taxon>Eukaryota</taxon>
        <taxon>Fungi</taxon>
        <taxon>Dikarya</taxon>
        <taxon>Basidiomycota</taxon>
        <taxon>Agaricomycotina</taxon>
        <taxon>Agaricomycetes</taxon>
        <taxon>Agaricomycetidae</taxon>
        <taxon>Agaricales</taxon>
        <taxon>Marasmiineae</taxon>
        <taxon>Mycenaceae</taxon>
        <taxon>Mycena</taxon>
    </lineage>
</organism>
<dbReference type="EMBL" id="JARKIE010000027">
    <property type="protein sequence ID" value="KAJ7698053.1"/>
    <property type="molecule type" value="Genomic_DNA"/>
</dbReference>
<reference evidence="2" key="1">
    <citation type="submission" date="2023-03" db="EMBL/GenBank/DDBJ databases">
        <title>Massive genome expansion in bonnet fungi (Mycena s.s.) driven by repeated elements and novel gene families across ecological guilds.</title>
        <authorList>
            <consortium name="Lawrence Berkeley National Laboratory"/>
            <person name="Harder C.B."/>
            <person name="Miyauchi S."/>
            <person name="Viragh M."/>
            <person name="Kuo A."/>
            <person name="Thoen E."/>
            <person name="Andreopoulos B."/>
            <person name="Lu D."/>
            <person name="Skrede I."/>
            <person name="Drula E."/>
            <person name="Henrissat B."/>
            <person name="Morin E."/>
            <person name="Kohler A."/>
            <person name="Barry K."/>
            <person name="LaButti K."/>
            <person name="Morin E."/>
            <person name="Salamov A."/>
            <person name="Lipzen A."/>
            <person name="Mereny Z."/>
            <person name="Hegedus B."/>
            <person name="Baldrian P."/>
            <person name="Stursova M."/>
            <person name="Weitz H."/>
            <person name="Taylor A."/>
            <person name="Grigoriev I.V."/>
            <person name="Nagy L.G."/>
            <person name="Martin F."/>
            <person name="Kauserud H."/>
        </authorList>
    </citation>
    <scope>NUCLEOTIDE SEQUENCE</scope>
    <source>
        <strain evidence="2">CBHHK067</strain>
    </source>
</reference>
<proteinExistence type="predicted"/>
<comment type="caution">
    <text evidence="2">The sequence shown here is derived from an EMBL/GenBank/DDBJ whole genome shotgun (WGS) entry which is preliminary data.</text>
</comment>
<keyword evidence="1" id="KW-0175">Coiled coil</keyword>
<name>A0AAD7DSD2_MYCRO</name>
<gene>
    <name evidence="2" type="ORF">B0H17DRAFT_340992</name>
</gene>
<evidence type="ECO:0000256" key="1">
    <source>
        <dbReference type="SAM" id="Coils"/>
    </source>
</evidence>
<feature type="coiled-coil region" evidence="1">
    <location>
        <begin position="50"/>
        <end position="77"/>
    </location>
</feature>